<protein>
    <submittedName>
        <fullName evidence="1">Uncharacterized protein</fullName>
    </submittedName>
</protein>
<evidence type="ECO:0000313" key="1">
    <source>
        <dbReference type="EMBL" id="MCY0094902.1"/>
    </source>
</evidence>
<gene>
    <name evidence="1" type="ORF">OEG82_12825</name>
</gene>
<organism evidence="1 2">
    <name type="scientific">Hoeflea ulvae</name>
    <dbReference type="NCBI Taxonomy" id="2983764"/>
    <lineage>
        <taxon>Bacteria</taxon>
        <taxon>Pseudomonadati</taxon>
        <taxon>Pseudomonadota</taxon>
        <taxon>Alphaproteobacteria</taxon>
        <taxon>Hyphomicrobiales</taxon>
        <taxon>Rhizobiaceae</taxon>
        <taxon>Hoeflea</taxon>
    </lineage>
</organism>
<reference evidence="1" key="1">
    <citation type="submission" date="2022-10" db="EMBL/GenBank/DDBJ databases">
        <title>Hoeflea sp. J2-29, isolated from marine algae.</title>
        <authorList>
            <person name="Kristyanto S."/>
            <person name="Kim J.M."/>
            <person name="Jeon C.O."/>
        </authorList>
    </citation>
    <scope>NUCLEOTIDE SEQUENCE</scope>
    <source>
        <strain evidence="1">J2-29</strain>
    </source>
</reference>
<sequence>MLLTSDHYTAARGFLTGPNITAVGQKTLNASVMLRGAAGQATFTGSAAILGTGIEVRYSGGKWTPTTTQFTVIMTSKHSLYVQGNGGTIPVADGAAKWEQDLVAGFKAINIFYSNSGTNAFGSNLTQSAAIDHVVPIFEENIGVATKMIQIPDSASSDGTAFQLVNLTGTTTADGSGIVKGTGGISPSDEATAWTYDVMILLSKDPTLYTFASTAGNCDYQAGATRDQLTKLLTAQYSARTRWQGLVPALNREHMQITQTGFGKVTEQLLPKSATSGDKITLPTGEKAGAQYERLQYKLSVPTGQMEVDTYYSEVPGGSGNLILPNTHGFILECDGGNNSTNSGDSGGGVFVFPKAPTAPSTRACLIGVTTGSAVSTKRSEAAGMWDFDNNVVTSLGLYYDKLFDLRFQNV</sequence>
<accession>A0ABT3YGG7</accession>
<evidence type="ECO:0000313" key="2">
    <source>
        <dbReference type="Proteomes" id="UP001081283"/>
    </source>
</evidence>
<dbReference type="EMBL" id="JAOVZQ010000001">
    <property type="protein sequence ID" value="MCY0094902.1"/>
    <property type="molecule type" value="Genomic_DNA"/>
</dbReference>
<name>A0ABT3YGG7_9HYPH</name>
<dbReference type="Proteomes" id="UP001081283">
    <property type="component" value="Unassembled WGS sequence"/>
</dbReference>
<keyword evidence="2" id="KW-1185">Reference proteome</keyword>
<comment type="caution">
    <text evidence="1">The sequence shown here is derived from an EMBL/GenBank/DDBJ whole genome shotgun (WGS) entry which is preliminary data.</text>
</comment>
<proteinExistence type="predicted"/>
<dbReference type="RefSeq" id="WP_267612816.1">
    <property type="nucleotide sequence ID" value="NZ_JAOVZQ010000001.1"/>
</dbReference>